<dbReference type="GO" id="GO:0035556">
    <property type="term" value="P:intracellular signal transduction"/>
    <property type="evidence" value="ECO:0007669"/>
    <property type="project" value="TreeGrafter"/>
</dbReference>
<dbReference type="InterPro" id="IPR011009">
    <property type="entry name" value="Kinase-like_dom_sf"/>
</dbReference>
<keyword evidence="6" id="KW-0808">Transferase</keyword>
<feature type="domain" description="Protein kinase" evidence="5">
    <location>
        <begin position="52"/>
        <end position="352"/>
    </location>
</feature>
<sequence length="352" mass="39203">MGGCCSSADDKYAAPSQQPRAAQNGGVKPPPAPKAKANTPGAPPDFGLAQTHEIIKILGKGGEGETWLAREKATGHEVAIKLIRRPIPKPAIAVIKREIKIQADLGQGHLNIVSADEVILSKTHLGLVMEYVPGGNMVNYVTKKRETKHERGGLCLTEDEAHYFFLQLLSAVEYCHRNHVAHRDLKLDNTLLCLIHAGGNMVNYVTKKRETKHERGGLCLTEDEAHYFFLQLLSAVEYCHRNHVAHRDLKLDNTLLDSHSPPWLKVCDFGFAKHWQANSNMDTMRIGTPEYMGPELISSRTGYDGKKVDVWAAGVLLFVMLVGVFPFETQDDNFNNTAGLYDIWLQQIKTSW</sequence>
<dbReference type="PANTHER" id="PTHR24346">
    <property type="entry name" value="MAP/MICROTUBULE AFFINITY-REGULATING KINASE"/>
    <property type="match status" value="1"/>
</dbReference>
<dbReference type="Proteomes" id="UP000485058">
    <property type="component" value="Unassembled WGS sequence"/>
</dbReference>
<organism evidence="6 7">
    <name type="scientific">Haematococcus lacustris</name>
    <name type="common">Green alga</name>
    <name type="synonym">Haematococcus pluvialis</name>
    <dbReference type="NCBI Taxonomy" id="44745"/>
    <lineage>
        <taxon>Eukaryota</taxon>
        <taxon>Viridiplantae</taxon>
        <taxon>Chlorophyta</taxon>
        <taxon>core chlorophytes</taxon>
        <taxon>Chlorophyceae</taxon>
        <taxon>CS clade</taxon>
        <taxon>Chlamydomonadales</taxon>
        <taxon>Haematococcaceae</taxon>
        <taxon>Haematococcus</taxon>
    </lineage>
</organism>
<evidence type="ECO:0000256" key="1">
    <source>
        <dbReference type="ARBA" id="ARBA00022741"/>
    </source>
</evidence>
<evidence type="ECO:0000259" key="5">
    <source>
        <dbReference type="PROSITE" id="PS50011"/>
    </source>
</evidence>
<keyword evidence="4" id="KW-0812">Transmembrane</keyword>
<dbReference type="SMART" id="SM00220">
    <property type="entry name" value="S_TKc"/>
    <property type="match status" value="1"/>
</dbReference>
<dbReference type="Gene3D" id="1.10.510.10">
    <property type="entry name" value="Transferase(Phosphotransferase) domain 1"/>
    <property type="match status" value="2"/>
</dbReference>
<dbReference type="EMBL" id="BLLF01000140">
    <property type="protein sequence ID" value="GFH08135.1"/>
    <property type="molecule type" value="Genomic_DNA"/>
</dbReference>
<keyword evidence="6" id="KW-0418">Kinase</keyword>
<evidence type="ECO:0000256" key="2">
    <source>
        <dbReference type="ARBA" id="ARBA00022840"/>
    </source>
</evidence>
<proteinExistence type="predicted"/>
<feature type="transmembrane region" description="Helical" evidence="4">
    <location>
        <begin position="308"/>
        <end position="327"/>
    </location>
</feature>
<dbReference type="SUPFAM" id="SSF56112">
    <property type="entry name" value="Protein kinase-like (PK-like)"/>
    <property type="match status" value="2"/>
</dbReference>
<evidence type="ECO:0000256" key="4">
    <source>
        <dbReference type="SAM" id="Phobius"/>
    </source>
</evidence>
<feature type="region of interest" description="Disordered" evidence="3">
    <location>
        <begin position="1"/>
        <end position="46"/>
    </location>
</feature>
<evidence type="ECO:0000313" key="6">
    <source>
        <dbReference type="EMBL" id="GFH08135.1"/>
    </source>
</evidence>
<protein>
    <submittedName>
        <fullName evidence="6">Protein kinase domain-containing protein</fullName>
    </submittedName>
</protein>
<accession>A0A699YFS8</accession>
<evidence type="ECO:0000256" key="3">
    <source>
        <dbReference type="SAM" id="MobiDB-lite"/>
    </source>
</evidence>
<dbReference type="PANTHER" id="PTHR24346:SF92">
    <property type="entry name" value="SNF1-RELATED PROTEIN KINASE 2.6"/>
    <property type="match status" value="1"/>
</dbReference>
<keyword evidence="2" id="KW-0067">ATP-binding</keyword>
<name>A0A699YFS8_HAELA</name>
<dbReference type="InterPro" id="IPR000719">
    <property type="entry name" value="Prot_kinase_dom"/>
</dbReference>
<dbReference type="InterPro" id="IPR008271">
    <property type="entry name" value="Ser/Thr_kinase_AS"/>
</dbReference>
<dbReference type="GO" id="GO:0004674">
    <property type="term" value="F:protein serine/threonine kinase activity"/>
    <property type="evidence" value="ECO:0007669"/>
    <property type="project" value="TreeGrafter"/>
</dbReference>
<gene>
    <name evidence="6" type="ORF">HaLaN_03050</name>
</gene>
<dbReference type="AlphaFoldDB" id="A0A699YFS8"/>
<dbReference type="PROSITE" id="PS00108">
    <property type="entry name" value="PROTEIN_KINASE_ST"/>
    <property type="match status" value="2"/>
</dbReference>
<dbReference type="Pfam" id="PF00069">
    <property type="entry name" value="Pkinase"/>
    <property type="match status" value="2"/>
</dbReference>
<dbReference type="GO" id="GO:0005737">
    <property type="term" value="C:cytoplasm"/>
    <property type="evidence" value="ECO:0007669"/>
    <property type="project" value="TreeGrafter"/>
</dbReference>
<keyword evidence="1" id="KW-0547">Nucleotide-binding</keyword>
<keyword evidence="4" id="KW-0472">Membrane</keyword>
<reference evidence="6 7" key="1">
    <citation type="submission" date="2020-02" db="EMBL/GenBank/DDBJ databases">
        <title>Draft genome sequence of Haematococcus lacustris strain NIES-144.</title>
        <authorList>
            <person name="Morimoto D."/>
            <person name="Nakagawa S."/>
            <person name="Yoshida T."/>
            <person name="Sawayama S."/>
        </authorList>
    </citation>
    <scope>NUCLEOTIDE SEQUENCE [LARGE SCALE GENOMIC DNA]</scope>
    <source>
        <strain evidence="6 7">NIES-144</strain>
    </source>
</reference>
<keyword evidence="4" id="KW-1133">Transmembrane helix</keyword>
<evidence type="ECO:0000313" key="7">
    <source>
        <dbReference type="Proteomes" id="UP000485058"/>
    </source>
</evidence>
<comment type="caution">
    <text evidence="6">The sequence shown here is derived from an EMBL/GenBank/DDBJ whole genome shotgun (WGS) entry which is preliminary data.</text>
</comment>
<dbReference type="GO" id="GO:0005524">
    <property type="term" value="F:ATP binding"/>
    <property type="evidence" value="ECO:0007669"/>
    <property type="project" value="UniProtKB-KW"/>
</dbReference>
<keyword evidence="7" id="KW-1185">Reference proteome</keyword>
<dbReference type="PROSITE" id="PS50011">
    <property type="entry name" value="PROTEIN_KINASE_DOM"/>
    <property type="match status" value="1"/>
</dbReference>